<name>A0A5W7S191_SALET</name>
<gene>
    <name evidence="1" type="ORF">DTU03_24375</name>
</gene>
<reference evidence="1" key="1">
    <citation type="submission" date="2018-07" db="EMBL/GenBank/DDBJ databases">
        <authorList>
            <person name="Ashton P.M."/>
            <person name="Dallman T."/>
            <person name="Nair S."/>
            <person name="De Pinna E."/>
            <person name="Peters T."/>
            <person name="Grant K."/>
        </authorList>
    </citation>
    <scope>NUCLEOTIDE SEQUENCE</scope>
    <source>
        <strain evidence="1">242348</strain>
    </source>
</reference>
<accession>A0A5W7S191</accession>
<protein>
    <submittedName>
        <fullName evidence="1">Uncharacterized protein</fullName>
    </submittedName>
</protein>
<comment type="caution">
    <text evidence="1">The sequence shown here is derived from an EMBL/GenBank/DDBJ whole genome shotgun (WGS) entry which is preliminary data.</text>
</comment>
<dbReference type="AlphaFoldDB" id="A0A5W7S191"/>
<organism evidence="1">
    <name type="scientific">Salmonella enterica subsp. enterica serovar Kintambo</name>
    <dbReference type="NCBI Taxonomy" id="1192730"/>
    <lineage>
        <taxon>Bacteria</taxon>
        <taxon>Pseudomonadati</taxon>
        <taxon>Pseudomonadota</taxon>
        <taxon>Gammaproteobacteria</taxon>
        <taxon>Enterobacterales</taxon>
        <taxon>Enterobacteriaceae</taxon>
        <taxon>Salmonella</taxon>
    </lineage>
</organism>
<dbReference type="EMBL" id="AAHMLI010000056">
    <property type="protein sequence ID" value="EBX8630599.1"/>
    <property type="molecule type" value="Genomic_DNA"/>
</dbReference>
<sequence length="201" mass="23439">MCELAELEKRYVEVSSNCEKYLSKYTSCISSDLNGTVISKGVLYNLRPYEMERAGFKKGRKLNKLPSAIKNTHVYYFDKLDRIILIEIYGQSKNIVNRECCIYDGNCLERLHFTSAGILRNISVSFFEDSIVKKDINWGMYGCSISDYIYNDSVLEKIAVRQKEHKDLSFSEFDVIFKYKNDELESITNVFPNGYKEQRFP</sequence>
<proteinExistence type="predicted"/>
<evidence type="ECO:0000313" key="1">
    <source>
        <dbReference type="EMBL" id="EBX8630599.1"/>
    </source>
</evidence>